<evidence type="ECO:0000313" key="1">
    <source>
        <dbReference type="EMBL" id="KAA1135896.1"/>
    </source>
</evidence>
<dbReference type="EMBL" id="VDEP01000037">
    <property type="protein sequence ID" value="KAA1135896.1"/>
    <property type="molecule type" value="Genomic_DNA"/>
</dbReference>
<comment type="caution">
    <text evidence="1">The sequence shown here is derived from an EMBL/GenBank/DDBJ whole genome shotgun (WGS) entry which is preliminary data.</text>
</comment>
<sequence>MDAIVYGSDYTDDLSVRDDDRVQEFPSKRIVLRLEQIRVIERGDQFTDPIA</sequence>
<organism evidence="1 2">
    <name type="scientific">Puccinia graminis f. sp. tritici</name>
    <dbReference type="NCBI Taxonomy" id="56615"/>
    <lineage>
        <taxon>Eukaryota</taxon>
        <taxon>Fungi</taxon>
        <taxon>Dikarya</taxon>
        <taxon>Basidiomycota</taxon>
        <taxon>Pucciniomycotina</taxon>
        <taxon>Pucciniomycetes</taxon>
        <taxon>Pucciniales</taxon>
        <taxon>Pucciniaceae</taxon>
        <taxon>Puccinia</taxon>
    </lineage>
</organism>
<dbReference type="Proteomes" id="UP000325313">
    <property type="component" value="Unassembled WGS sequence"/>
</dbReference>
<name>A0A5B0SCW1_PUCGR</name>
<proteinExistence type="predicted"/>
<dbReference type="AlphaFoldDB" id="A0A5B0SCW1"/>
<gene>
    <name evidence="1" type="ORF">PGTUg99_031950</name>
</gene>
<accession>A0A5B0SCW1</accession>
<evidence type="ECO:0000313" key="2">
    <source>
        <dbReference type="Proteomes" id="UP000325313"/>
    </source>
</evidence>
<reference evidence="1 2" key="1">
    <citation type="submission" date="2019-05" db="EMBL/GenBank/DDBJ databases">
        <title>Emergence of the Ug99 lineage of the wheat stem rust pathogen through somatic hybridization.</title>
        <authorList>
            <person name="Li F."/>
            <person name="Upadhyaya N.M."/>
            <person name="Sperschneider J."/>
            <person name="Matny O."/>
            <person name="Nguyen-Phuc H."/>
            <person name="Mago R."/>
            <person name="Raley C."/>
            <person name="Miller M.E."/>
            <person name="Silverstein K.A.T."/>
            <person name="Henningsen E."/>
            <person name="Hirsch C.D."/>
            <person name="Visser B."/>
            <person name="Pretorius Z.A."/>
            <person name="Steffenson B.J."/>
            <person name="Schwessinger B."/>
            <person name="Dodds P.N."/>
            <person name="Figueroa M."/>
        </authorList>
    </citation>
    <scope>NUCLEOTIDE SEQUENCE [LARGE SCALE GENOMIC DNA]</scope>
    <source>
        <strain evidence="1 2">Ug99</strain>
    </source>
</reference>
<protein>
    <submittedName>
        <fullName evidence="1">Uncharacterized protein</fullName>
    </submittedName>
</protein>